<dbReference type="SUPFAM" id="SSF49764">
    <property type="entry name" value="HSP20-like chaperones"/>
    <property type="match status" value="1"/>
</dbReference>
<evidence type="ECO:0000259" key="4">
    <source>
        <dbReference type="PROSITE" id="PS01031"/>
    </source>
</evidence>
<dbReference type="InterPro" id="IPR031107">
    <property type="entry name" value="Small_HSP"/>
</dbReference>
<feature type="domain" description="SHSP" evidence="4">
    <location>
        <begin position="34"/>
        <end position="139"/>
    </location>
</feature>
<dbReference type="PANTHER" id="PTHR11527">
    <property type="entry name" value="HEAT-SHOCK PROTEIN 20 FAMILY MEMBER"/>
    <property type="match status" value="1"/>
</dbReference>
<dbReference type="EMBL" id="BAAFRS010000139">
    <property type="protein sequence ID" value="GAB1223255.1"/>
    <property type="molecule type" value="Genomic_DNA"/>
</dbReference>
<dbReference type="InterPro" id="IPR008978">
    <property type="entry name" value="HSP20-like_chaperone"/>
</dbReference>
<reference evidence="5 6" key="1">
    <citation type="journal article" date="2019" name="PLoS Negl. Trop. Dis.">
        <title>Whole genome sequencing of Entamoeba nuttalli reveals mammalian host-related molecular signatures and a novel octapeptide-repeat surface protein.</title>
        <authorList>
            <person name="Tanaka M."/>
            <person name="Makiuchi T."/>
            <person name="Komiyama T."/>
            <person name="Shiina T."/>
            <person name="Osaki K."/>
            <person name="Tachibana H."/>
        </authorList>
    </citation>
    <scope>NUCLEOTIDE SEQUENCE [LARGE SCALE GENOMIC DNA]</scope>
    <source>
        <strain evidence="5 6">P19-061405</strain>
    </source>
</reference>
<evidence type="ECO:0000313" key="6">
    <source>
        <dbReference type="Proteomes" id="UP001628156"/>
    </source>
</evidence>
<evidence type="ECO:0000256" key="2">
    <source>
        <dbReference type="PROSITE-ProRule" id="PRU00285"/>
    </source>
</evidence>
<dbReference type="Gene3D" id="2.60.40.790">
    <property type="match status" value="1"/>
</dbReference>
<keyword evidence="6" id="KW-1185">Reference proteome</keyword>
<dbReference type="InterPro" id="IPR002068">
    <property type="entry name" value="A-crystallin/Hsp20_dom"/>
</dbReference>
<evidence type="ECO:0000256" key="1">
    <source>
        <dbReference type="ARBA" id="ARBA00023016"/>
    </source>
</evidence>
<protein>
    <recommendedName>
        <fullName evidence="4">SHSP domain-containing protein</fullName>
    </recommendedName>
</protein>
<evidence type="ECO:0000313" key="5">
    <source>
        <dbReference type="EMBL" id="GAB1223255.1"/>
    </source>
</evidence>
<gene>
    <name evidence="5" type="ORF">ENUP19_0139G0043</name>
</gene>
<dbReference type="Proteomes" id="UP001628156">
    <property type="component" value="Unassembled WGS sequence"/>
</dbReference>
<keyword evidence="1" id="KW-0346">Stress response</keyword>
<sequence>MHSQALVRPTPFNPFIQQQRNQKIFVDGKGTGHWAPEIWEPPCELLEAEHIYLLKLEVPGIDKKTLSVKYANNWVVITGTRQVEGKIEFTEFLYGTFRREIPLPTDVDGEKIKAKYQDGILAVVIPKKSPMGWVKVDIN</sequence>
<comment type="similarity">
    <text evidence="2 3">Belongs to the small heat shock protein (HSP20) family.</text>
</comment>
<dbReference type="CDD" id="cd06464">
    <property type="entry name" value="ACD_sHsps-like"/>
    <property type="match status" value="1"/>
</dbReference>
<comment type="caution">
    <text evidence="5">The sequence shown here is derived from an EMBL/GenBank/DDBJ whole genome shotgun (WGS) entry which is preliminary data.</text>
</comment>
<proteinExistence type="inferred from homology"/>
<organism evidence="5 6">
    <name type="scientific">Entamoeba nuttalli</name>
    <dbReference type="NCBI Taxonomy" id="412467"/>
    <lineage>
        <taxon>Eukaryota</taxon>
        <taxon>Amoebozoa</taxon>
        <taxon>Evosea</taxon>
        <taxon>Archamoebae</taxon>
        <taxon>Mastigamoebida</taxon>
        <taxon>Entamoebidae</taxon>
        <taxon>Entamoeba</taxon>
    </lineage>
</organism>
<evidence type="ECO:0000256" key="3">
    <source>
        <dbReference type="RuleBase" id="RU003616"/>
    </source>
</evidence>
<dbReference type="PROSITE" id="PS01031">
    <property type="entry name" value="SHSP"/>
    <property type="match status" value="1"/>
</dbReference>
<accession>A0ABQ0DK70</accession>
<name>A0ABQ0DK70_9EUKA</name>
<dbReference type="Pfam" id="PF00011">
    <property type="entry name" value="HSP20"/>
    <property type="match status" value="1"/>
</dbReference>